<gene>
    <name evidence="6" type="ORF">GCM10007390_18300</name>
</gene>
<evidence type="ECO:0000313" key="7">
    <source>
        <dbReference type="Proteomes" id="UP000598271"/>
    </source>
</evidence>
<dbReference type="Pfam" id="PF12833">
    <property type="entry name" value="HTH_18"/>
    <property type="match status" value="1"/>
</dbReference>
<dbReference type="AlphaFoldDB" id="A0A8J3D7L5"/>
<dbReference type="SUPFAM" id="SSF46689">
    <property type="entry name" value="Homeodomain-like"/>
    <property type="match status" value="1"/>
</dbReference>
<evidence type="ECO:0000256" key="2">
    <source>
        <dbReference type="ARBA" id="ARBA00023125"/>
    </source>
</evidence>
<dbReference type="PROSITE" id="PS01124">
    <property type="entry name" value="HTH_ARAC_FAMILY_2"/>
    <property type="match status" value="1"/>
</dbReference>
<feature type="domain" description="HTH cro/C1-type" evidence="5">
    <location>
        <begin position="208"/>
        <end position="234"/>
    </location>
</feature>
<name>A0A8J3D7L5_9BACT</name>
<keyword evidence="2" id="KW-0238">DNA-binding</keyword>
<dbReference type="PROSITE" id="PS50943">
    <property type="entry name" value="HTH_CROC1"/>
    <property type="match status" value="1"/>
</dbReference>
<proteinExistence type="predicted"/>
<dbReference type="PANTHER" id="PTHR43280">
    <property type="entry name" value="ARAC-FAMILY TRANSCRIPTIONAL REGULATOR"/>
    <property type="match status" value="1"/>
</dbReference>
<comment type="caution">
    <text evidence="6">The sequence shown here is derived from an EMBL/GenBank/DDBJ whole genome shotgun (WGS) entry which is preliminary data.</text>
</comment>
<dbReference type="PANTHER" id="PTHR43280:SF32">
    <property type="entry name" value="TRANSCRIPTIONAL REGULATORY PROTEIN"/>
    <property type="match status" value="1"/>
</dbReference>
<evidence type="ECO:0000313" key="6">
    <source>
        <dbReference type="EMBL" id="GHB64676.1"/>
    </source>
</evidence>
<dbReference type="InterPro" id="IPR001387">
    <property type="entry name" value="Cro/C1-type_HTH"/>
</dbReference>
<evidence type="ECO:0000259" key="4">
    <source>
        <dbReference type="PROSITE" id="PS01124"/>
    </source>
</evidence>
<dbReference type="InterPro" id="IPR018060">
    <property type="entry name" value="HTH_AraC"/>
</dbReference>
<dbReference type="GO" id="GO:0043565">
    <property type="term" value="F:sequence-specific DNA binding"/>
    <property type="evidence" value="ECO:0007669"/>
    <property type="project" value="InterPro"/>
</dbReference>
<dbReference type="GO" id="GO:0003700">
    <property type="term" value="F:DNA-binding transcription factor activity"/>
    <property type="evidence" value="ECO:0007669"/>
    <property type="project" value="InterPro"/>
</dbReference>
<dbReference type="SMART" id="SM00342">
    <property type="entry name" value="HTH_ARAC"/>
    <property type="match status" value="1"/>
</dbReference>
<evidence type="ECO:0000259" key="5">
    <source>
        <dbReference type="PROSITE" id="PS50943"/>
    </source>
</evidence>
<keyword evidence="3" id="KW-0804">Transcription</keyword>
<feature type="domain" description="HTH araC/xylS-type" evidence="4">
    <location>
        <begin position="203"/>
        <end position="302"/>
    </location>
</feature>
<sequence length="304" mass="35499">MKNSRQDIKRIYSVKELHTFMELPSPLNPLITIIDHSVSKRPTYYRDEKLLLDFYTISIKRSFKGKLKYGKNHYDFDDGTMSFIAPNQLISVDDDEDRNKDGWSLLFHPDLIRQYPLGKAIKTYGYFSYAVNEALHLADEEEKTIEAIVQNIQKELNSRLDNFSQDVIVSNLELLLNYCNRYYSRQFITRKMATNDLLTRFERCLEVYFANNTELPLPTVEKLANELNVSASYLSDMLRSLTGQSTQQHIHDKLIEKAKEILTTTNLSVGEIAYQLGFEYSQSFSKLFKSKTKLTPIEYRLSYN</sequence>
<dbReference type="EMBL" id="BMXF01000001">
    <property type="protein sequence ID" value="GHB64676.1"/>
    <property type="molecule type" value="Genomic_DNA"/>
</dbReference>
<dbReference type="InterPro" id="IPR009057">
    <property type="entry name" value="Homeodomain-like_sf"/>
</dbReference>
<protein>
    <submittedName>
        <fullName evidence="6">AraC family transcriptional regulator</fullName>
    </submittedName>
</protein>
<accession>A0A8J3D7L5</accession>
<keyword evidence="7" id="KW-1185">Reference proteome</keyword>
<evidence type="ECO:0000256" key="3">
    <source>
        <dbReference type="ARBA" id="ARBA00023163"/>
    </source>
</evidence>
<evidence type="ECO:0000256" key="1">
    <source>
        <dbReference type="ARBA" id="ARBA00023015"/>
    </source>
</evidence>
<reference evidence="6 7" key="1">
    <citation type="journal article" date="2014" name="Int. J. Syst. Evol. Microbiol.">
        <title>Complete genome sequence of Corynebacterium casei LMG S-19264T (=DSM 44701T), isolated from a smear-ripened cheese.</title>
        <authorList>
            <consortium name="US DOE Joint Genome Institute (JGI-PGF)"/>
            <person name="Walter F."/>
            <person name="Albersmeier A."/>
            <person name="Kalinowski J."/>
            <person name="Ruckert C."/>
        </authorList>
    </citation>
    <scope>NUCLEOTIDE SEQUENCE [LARGE SCALE GENOMIC DNA]</scope>
    <source>
        <strain evidence="6 7">KCTC 12866</strain>
    </source>
</reference>
<dbReference type="Gene3D" id="1.10.10.60">
    <property type="entry name" value="Homeodomain-like"/>
    <property type="match status" value="1"/>
</dbReference>
<dbReference type="Proteomes" id="UP000598271">
    <property type="component" value="Unassembled WGS sequence"/>
</dbReference>
<keyword evidence="1" id="KW-0805">Transcription regulation</keyword>
<organism evidence="6 7">
    <name type="scientific">Persicitalea jodogahamensis</name>
    <dbReference type="NCBI Taxonomy" id="402147"/>
    <lineage>
        <taxon>Bacteria</taxon>
        <taxon>Pseudomonadati</taxon>
        <taxon>Bacteroidota</taxon>
        <taxon>Cytophagia</taxon>
        <taxon>Cytophagales</taxon>
        <taxon>Spirosomataceae</taxon>
        <taxon>Persicitalea</taxon>
    </lineage>
</organism>